<dbReference type="EMBL" id="CP060010">
    <property type="protein sequence ID" value="QTN37011.1"/>
    <property type="molecule type" value="Genomic_DNA"/>
</dbReference>
<dbReference type="GO" id="GO:0034194">
    <property type="term" value="P:D-galactonate catabolic process"/>
    <property type="evidence" value="ECO:0007669"/>
    <property type="project" value="InterPro"/>
</dbReference>
<accession>A0A975ETY1</accession>
<proteinExistence type="predicted"/>
<sequence length="304" mass="32637">MTFQNAALVAVDWGTTNLRAAVLDEAGYVLDQRASEKGMGQLSPDEFEPVLVDLICDLLSDVAVLPVICSGMVGARQGWQEAPYVSAPCKAAGMEQAMQVATSDPRLSVWILPGVSQAKPADVMRGEETQIAGFLSKFPKFDGVLCLPGTHTKWVRISAEEIVSFQTFMTGEMFSLLSTQSVLRHSVGADAMDIATFNEAVSDAMSRPQAVASKLFSIRAETLLVDMPEEVARGRLSGYLLGLELAASRPYWLGMDVALIGDPALCGLYKDALEAQGCPSRVHDASDLTVAGQWAAYQSIKDTP</sequence>
<protein>
    <submittedName>
        <fullName evidence="1">2-dehydro-3-deoxygalactonokinase</fullName>
    </submittedName>
</protein>
<reference evidence="1" key="1">
    <citation type="submission" date="2020-07" db="EMBL/GenBank/DDBJ databases">
        <title>Genome sequences of bacteria associated with the marine, planktonic diatom Thalassiosira profunda strain ECT2AJA-044.</title>
        <authorList>
            <person name="Gargas C.B."/>
            <person name="Roberts W.R."/>
            <person name="Alverson A.J."/>
        </authorList>
    </citation>
    <scope>NUCLEOTIDE SEQUENCE</scope>
    <source>
        <strain evidence="1">ECT2AJA-044</strain>
    </source>
</reference>
<dbReference type="InterPro" id="IPR042257">
    <property type="entry name" value="DGOK_C"/>
</dbReference>
<gene>
    <name evidence="1" type="ORF">HZ995_05755</name>
</gene>
<evidence type="ECO:0000313" key="1">
    <source>
        <dbReference type="EMBL" id="QTN37011.1"/>
    </source>
</evidence>
<dbReference type="Gene3D" id="3.30.420.300">
    <property type="entry name" value="2-keto-3-deoxy-galactonokinase, substrate binding domain"/>
    <property type="match status" value="1"/>
</dbReference>
<dbReference type="Pfam" id="PF05035">
    <property type="entry name" value="DGOK"/>
    <property type="match status" value="1"/>
</dbReference>
<dbReference type="Gene3D" id="3.30.420.310">
    <property type="entry name" value="2-keto-3-deoxy-galactonokinase, C-terminal domain"/>
    <property type="match status" value="1"/>
</dbReference>
<name>A0A975ETY1_9RHOB</name>
<organism evidence="1 2">
    <name type="scientific">Cognatishimia activa</name>
    <dbReference type="NCBI Taxonomy" id="1715691"/>
    <lineage>
        <taxon>Bacteria</taxon>
        <taxon>Pseudomonadati</taxon>
        <taxon>Pseudomonadota</taxon>
        <taxon>Alphaproteobacteria</taxon>
        <taxon>Rhodobacterales</taxon>
        <taxon>Paracoccaceae</taxon>
        <taxon>Cognatishimia</taxon>
    </lineage>
</organism>
<dbReference type="AlphaFoldDB" id="A0A975ETY1"/>
<dbReference type="SUPFAM" id="SSF53067">
    <property type="entry name" value="Actin-like ATPase domain"/>
    <property type="match status" value="1"/>
</dbReference>
<dbReference type="KEGG" id="cact:HZ995_05755"/>
<dbReference type="Proteomes" id="UP000665026">
    <property type="component" value="Chromosome"/>
</dbReference>
<dbReference type="InterPro" id="IPR007729">
    <property type="entry name" value="DGOK"/>
</dbReference>
<dbReference type="RefSeq" id="WP_209357707.1">
    <property type="nucleotide sequence ID" value="NZ_CP060010.1"/>
</dbReference>
<dbReference type="InterPro" id="IPR043129">
    <property type="entry name" value="ATPase_NBD"/>
</dbReference>
<dbReference type="CDD" id="cd24012">
    <property type="entry name" value="ASKHA_NBD_KDGal-kinase"/>
    <property type="match status" value="1"/>
</dbReference>
<dbReference type="InterPro" id="IPR042258">
    <property type="entry name" value="DGOK_N"/>
</dbReference>
<evidence type="ECO:0000313" key="2">
    <source>
        <dbReference type="Proteomes" id="UP000665026"/>
    </source>
</evidence>
<dbReference type="GO" id="GO:0008671">
    <property type="term" value="F:2-dehydro-3-deoxygalactonokinase activity"/>
    <property type="evidence" value="ECO:0007669"/>
    <property type="project" value="InterPro"/>
</dbReference>